<dbReference type="InterPro" id="IPR050704">
    <property type="entry name" value="Peptidase_C85-like"/>
</dbReference>
<gene>
    <name evidence="3" type="ORF">BCR39DRAFT_524815</name>
</gene>
<feature type="compositionally biased region" description="Low complexity" evidence="1">
    <location>
        <begin position="39"/>
        <end position="48"/>
    </location>
</feature>
<dbReference type="InParanoid" id="A0A1Y2BAX7"/>
<dbReference type="OrthoDB" id="415023at2759"/>
<dbReference type="InterPro" id="IPR038765">
    <property type="entry name" value="Papain-like_cys_pep_sf"/>
</dbReference>
<reference evidence="3 4" key="1">
    <citation type="submission" date="2016-07" db="EMBL/GenBank/DDBJ databases">
        <title>Pervasive Adenine N6-methylation of Active Genes in Fungi.</title>
        <authorList>
            <consortium name="DOE Joint Genome Institute"/>
            <person name="Mondo S.J."/>
            <person name="Dannebaum R.O."/>
            <person name="Kuo R.C."/>
            <person name="Labutti K."/>
            <person name="Haridas S."/>
            <person name="Kuo A."/>
            <person name="Salamov A."/>
            <person name="Ahrendt S.R."/>
            <person name="Lipzen A."/>
            <person name="Sullivan W."/>
            <person name="Andreopoulos W.B."/>
            <person name="Clum A."/>
            <person name="Lindquist E."/>
            <person name="Daum C."/>
            <person name="Ramamoorthy G.K."/>
            <person name="Gryganskyi A."/>
            <person name="Culley D."/>
            <person name="Magnuson J.K."/>
            <person name="James T.Y."/>
            <person name="O'Malley M.A."/>
            <person name="Stajich J.E."/>
            <person name="Spatafora J.W."/>
            <person name="Visel A."/>
            <person name="Grigoriev I.V."/>
        </authorList>
    </citation>
    <scope>NUCLEOTIDE SEQUENCE [LARGE SCALE GENOMIC DNA]</scope>
    <source>
        <strain evidence="3 4">68-887.2</strain>
    </source>
</reference>
<dbReference type="AlphaFoldDB" id="A0A1Y2BAX7"/>
<organism evidence="3 4">
    <name type="scientific">Naematelia encephala</name>
    <dbReference type="NCBI Taxonomy" id="71784"/>
    <lineage>
        <taxon>Eukaryota</taxon>
        <taxon>Fungi</taxon>
        <taxon>Dikarya</taxon>
        <taxon>Basidiomycota</taxon>
        <taxon>Agaricomycotina</taxon>
        <taxon>Tremellomycetes</taxon>
        <taxon>Tremellales</taxon>
        <taxon>Naemateliaceae</taxon>
        <taxon>Naematelia</taxon>
    </lineage>
</organism>
<evidence type="ECO:0000259" key="2">
    <source>
        <dbReference type="PROSITE" id="PS50802"/>
    </source>
</evidence>
<feature type="region of interest" description="Disordered" evidence="1">
    <location>
        <begin position="247"/>
        <end position="297"/>
    </location>
</feature>
<keyword evidence="4" id="KW-1185">Reference proteome</keyword>
<evidence type="ECO:0000313" key="3">
    <source>
        <dbReference type="EMBL" id="ORY31963.1"/>
    </source>
</evidence>
<dbReference type="Proteomes" id="UP000193986">
    <property type="component" value="Unassembled WGS sequence"/>
</dbReference>
<dbReference type="STRING" id="71784.A0A1Y2BAX7"/>
<proteinExistence type="predicted"/>
<protein>
    <recommendedName>
        <fullName evidence="2">OTU domain-containing protein</fullName>
    </recommendedName>
</protein>
<dbReference type="SUPFAM" id="SSF54001">
    <property type="entry name" value="Cysteine proteinases"/>
    <property type="match status" value="1"/>
</dbReference>
<dbReference type="GO" id="GO:0016579">
    <property type="term" value="P:protein deubiquitination"/>
    <property type="evidence" value="ECO:0007669"/>
    <property type="project" value="TreeGrafter"/>
</dbReference>
<feature type="compositionally biased region" description="Low complexity" evidence="1">
    <location>
        <begin position="194"/>
        <end position="207"/>
    </location>
</feature>
<dbReference type="PANTHER" id="PTHR12419:SF10">
    <property type="entry name" value="DEUBIQUITINASE OTUD6B"/>
    <property type="match status" value="1"/>
</dbReference>
<feature type="compositionally biased region" description="Basic and acidic residues" evidence="1">
    <location>
        <begin position="272"/>
        <end position="285"/>
    </location>
</feature>
<dbReference type="PROSITE" id="PS50802">
    <property type="entry name" value="OTU"/>
    <property type="match status" value="1"/>
</dbReference>
<comment type="caution">
    <text evidence="3">The sequence shown here is derived from an EMBL/GenBank/DDBJ whole genome shotgun (WGS) entry which is preliminary data.</text>
</comment>
<feature type="compositionally biased region" description="Gly residues" evidence="1">
    <location>
        <begin position="251"/>
        <end position="263"/>
    </location>
</feature>
<dbReference type="GO" id="GO:0004843">
    <property type="term" value="F:cysteine-type deubiquitinase activity"/>
    <property type="evidence" value="ECO:0007669"/>
    <property type="project" value="TreeGrafter"/>
</dbReference>
<evidence type="ECO:0000256" key="1">
    <source>
        <dbReference type="SAM" id="MobiDB-lite"/>
    </source>
</evidence>
<sequence length="487" mass="51219">MPGSKRRALKNLLSPESKPTSSPPPLNDSPSSIAIPTLSSSPISGSSPTDQSTISLPSSIGGGGGGGSGSGDKEKKHSHHFHLPHFNGHGHGSRHGNGNGRRSSIEQANLGSVMSINSDPGIGEYQSDENQIRRNQTIDQALIVDEMQQREHSIGSHGQRIQDGIAGLSVSPSPISTSTSPAPPTPSSPKQIKAHMQQAGAAQTAAAQGGMYGAKPATGPAAGGGGRNGGGGGLYAPAGAVPVTANELLGNGAGSGNGNGTGGRGKKKSSRQKFEERQARKREALLHSAPPSDPGWTAQLEKERQDEIRIISDACAVLGREIYEIAPDGHCMFNAIADQLYQVGMIPAHQATNPLHLRRTAAQYMLAHPDDFMPFLPSINGEDAAGATDDGLITEKEFKSYCRNVEETGEWGGEPEIQALSRHYNIPIHVIQRGPPTIVSHGGNNDTFGGVLTPEQSASQGDRVVRISYHKRMYGLGEHYNSLRKAE</sequence>
<dbReference type="InterPro" id="IPR003323">
    <property type="entry name" value="OTU_dom"/>
</dbReference>
<feature type="region of interest" description="Disordered" evidence="1">
    <location>
        <begin position="1"/>
        <end position="108"/>
    </location>
</feature>
<feature type="region of interest" description="Disordered" evidence="1">
    <location>
        <begin position="165"/>
        <end position="207"/>
    </location>
</feature>
<dbReference type="Gene3D" id="3.90.70.80">
    <property type="match status" value="1"/>
</dbReference>
<feature type="domain" description="OTU" evidence="2">
    <location>
        <begin position="320"/>
        <end position="486"/>
    </location>
</feature>
<dbReference type="CDD" id="cd22748">
    <property type="entry name" value="OTU_OTUD6-like"/>
    <property type="match status" value="1"/>
</dbReference>
<accession>A0A1Y2BAX7</accession>
<dbReference type="Pfam" id="PF02338">
    <property type="entry name" value="OTU"/>
    <property type="match status" value="1"/>
</dbReference>
<dbReference type="EMBL" id="MCFC01000012">
    <property type="protein sequence ID" value="ORY31963.1"/>
    <property type="molecule type" value="Genomic_DNA"/>
</dbReference>
<feature type="compositionally biased region" description="Low complexity" evidence="1">
    <location>
        <begin position="171"/>
        <end position="180"/>
    </location>
</feature>
<name>A0A1Y2BAX7_9TREE</name>
<dbReference type="FunFam" id="3.90.70.80:FF:000025">
    <property type="entry name" value="Unplaced genomic scaffold supercont1.1, whole genome shotgun sequence"/>
    <property type="match status" value="1"/>
</dbReference>
<evidence type="ECO:0000313" key="4">
    <source>
        <dbReference type="Proteomes" id="UP000193986"/>
    </source>
</evidence>
<feature type="compositionally biased region" description="Gly residues" evidence="1">
    <location>
        <begin position="60"/>
        <end position="70"/>
    </location>
</feature>
<dbReference type="PANTHER" id="PTHR12419">
    <property type="entry name" value="OTU DOMAIN CONTAINING PROTEIN"/>
    <property type="match status" value="1"/>
</dbReference>